<dbReference type="Proteomes" id="UP000712600">
    <property type="component" value="Unassembled WGS sequence"/>
</dbReference>
<evidence type="ECO:0000256" key="1">
    <source>
        <dbReference type="SAM" id="MobiDB-lite"/>
    </source>
</evidence>
<comment type="caution">
    <text evidence="2">The sequence shown here is derived from an EMBL/GenBank/DDBJ whole genome shotgun (WGS) entry which is preliminary data.</text>
</comment>
<gene>
    <name evidence="2" type="ORF">F2Q69_00019526</name>
</gene>
<dbReference type="AlphaFoldDB" id="A0A8S9QCE3"/>
<dbReference type="EMBL" id="QGKX02001290">
    <property type="protein sequence ID" value="KAF3537573.1"/>
    <property type="molecule type" value="Genomic_DNA"/>
</dbReference>
<protein>
    <submittedName>
        <fullName evidence="2">Uncharacterized protein</fullName>
    </submittedName>
</protein>
<accession>A0A8S9QCE3</accession>
<proteinExistence type="predicted"/>
<feature type="compositionally biased region" description="Basic and acidic residues" evidence="1">
    <location>
        <begin position="170"/>
        <end position="183"/>
    </location>
</feature>
<evidence type="ECO:0000313" key="2">
    <source>
        <dbReference type="EMBL" id="KAF3537573.1"/>
    </source>
</evidence>
<sequence length="212" mass="24536">MIPREPMPTTILSKIKVCRSESRTTIRGNSQNIRVWKDSWISLSEQIKPCGPIHETSLDLRVSDLLTSDLQWNKSRIEEILPDFNAQIQCLKPSKEGAEDIFVWLTIQTGVYTTREVCISLYCSGPLPDKPRDTAEPKPRRKKKTQLFDIRPPRKVQNEPKPQILENESEDRTRKRTEEHTSETDPSQAKPRISTSSQTQPIHHKKQEINTR</sequence>
<feature type="region of interest" description="Disordered" evidence="1">
    <location>
        <begin position="128"/>
        <end position="212"/>
    </location>
</feature>
<evidence type="ECO:0000313" key="3">
    <source>
        <dbReference type="Proteomes" id="UP000712600"/>
    </source>
</evidence>
<organism evidence="2 3">
    <name type="scientific">Brassica cretica</name>
    <name type="common">Mustard</name>
    <dbReference type="NCBI Taxonomy" id="69181"/>
    <lineage>
        <taxon>Eukaryota</taxon>
        <taxon>Viridiplantae</taxon>
        <taxon>Streptophyta</taxon>
        <taxon>Embryophyta</taxon>
        <taxon>Tracheophyta</taxon>
        <taxon>Spermatophyta</taxon>
        <taxon>Magnoliopsida</taxon>
        <taxon>eudicotyledons</taxon>
        <taxon>Gunneridae</taxon>
        <taxon>Pentapetalae</taxon>
        <taxon>rosids</taxon>
        <taxon>malvids</taxon>
        <taxon>Brassicales</taxon>
        <taxon>Brassicaceae</taxon>
        <taxon>Brassiceae</taxon>
        <taxon>Brassica</taxon>
    </lineage>
</organism>
<feature type="compositionally biased region" description="Basic and acidic residues" evidence="1">
    <location>
        <begin position="129"/>
        <end position="138"/>
    </location>
</feature>
<name>A0A8S9QCE3_BRACR</name>
<reference evidence="2" key="1">
    <citation type="submission" date="2019-12" db="EMBL/GenBank/DDBJ databases">
        <title>Genome sequencing and annotation of Brassica cretica.</title>
        <authorList>
            <person name="Studholme D.J."/>
            <person name="Sarris P."/>
        </authorList>
    </citation>
    <scope>NUCLEOTIDE SEQUENCE</scope>
    <source>
        <strain evidence="2">PFS-109/04</strain>
        <tissue evidence="2">Leaf</tissue>
    </source>
</reference>